<dbReference type="CDD" id="cd00009">
    <property type="entry name" value="AAA"/>
    <property type="match status" value="1"/>
</dbReference>
<evidence type="ECO:0000313" key="7">
    <source>
        <dbReference type="EMBL" id="AKV03779.1"/>
    </source>
</evidence>
<dbReference type="Gene3D" id="1.10.10.60">
    <property type="entry name" value="Homeodomain-like"/>
    <property type="match status" value="1"/>
</dbReference>
<evidence type="ECO:0000259" key="6">
    <source>
        <dbReference type="PROSITE" id="PS50045"/>
    </source>
</evidence>
<dbReference type="InterPro" id="IPR000253">
    <property type="entry name" value="FHA_dom"/>
</dbReference>
<feature type="region of interest" description="Disordered" evidence="4">
    <location>
        <begin position="1"/>
        <end position="22"/>
    </location>
</feature>
<dbReference type="EMBL" id="CP012333">
    <property type="protein sequence ID" value="AKV03779.1"/>
    <property type="molecule type" value="Genomic_DNA"/>
</dbReference>
<accession>A0A0K1QDE7</accession>
<keyword evidence="3" id="KW-0238">DNA-binding</keyword>
<dbReference type="GO" id="GO:0003677">
    <property type="term" value="F:DNA binding"/>
    <property type="evidence" value="ECO:0007669"/>
    <property type="project" value="UniProtKB-KW"/>
</dbReference>
<dbReference type="SMART" id="SM00382">
    <property type="entry name" value="AAA"/>
    <property type="match status" value="1"/>
</dbReference>
<dbReference type="KEGG" id="llu:AKJ09_10442"/>
<dbReference type="PROSITE" id="PS00675">
    <property type="entry name" value="SIGMA54_INTERACT_1"/>
    <property type="match status" value="1"/>
</dbReference>
<dbReference type="SUPFAM" id="SSF46689">
    <property type="entry name" value="Homeodomain-like"/>
    <property type="match status" value="1"/>
</dbReference>
<dbReference type="InterPro" id="IPR009057">
    <property type="entry name" value="Homeodomain-like_sf"/>
</dbReference>
<dbReference type="Gene3D" id="2.60.200.20">
    <property type="match status" value="1"/>
</dbReference>
<dbReference type="InterPro" id="IPR008984">
    <property type="entry name" value="SMAD_FHA_dom_sf"/>
</dbReference>
<evidence type="ECO:0000256" key="2">
    <source>
        <dbReference type="ARBA" id="ARBA00022840"/>
    </source>
</evidence>
<dbReference type="RefSeq" id="WP_169928526.1">
    <property type="nucleotide sequence ID" value="NZ_CP012333.1"/>
</dbReference>
<dbReference type="SUPFAM" id="SSF52540">
    <property type="entry name" value="P-loop containing nucleoside triphosphate hydrolases"/>
    <property type="match status" value="1"/>
</dbReference>
<keyword evidence="2" id="KW-0067">ATP-binding</keyword>
<dbReference type="GO" id="GO:0006355">
    <property type="term" value="P:regulation of DNA-templated transcription"/>
    <property type="evidence" value="ECO:0007669"/>
    <property type="project" value="InterPro"/>
</dbReference>
<dbReference type="AlphaFoldDB" id="A0A0K1QDE7"/>
<dbReference type="Proteomes" id="UP000064967">
    <property type="component" value="Chromosome"/>
</dbReference>
<dbReference type="PROSITE" id="PS50045">
    <property type="entry name" value="SIGMA54_INTERACT_4"/>
    <property type="match status" value="1"/>
</dbReference>
<keyword evidence="8" id="KW-1185">Reference proteome</keyword>
<dbReference type="Gene3D" id="1.10.8.60">
    <property type="match status" value="1"/>
</dbReference>
<organism evidence="7 8">
    <name type="scientific">Labilithrix luteola</name>
    <dbReference type="NCBI Taxonomy" id="1391654"/>
    <lineage>
        <taxon>Bacteria</taxon>
        <taxon>Pseudomonadati</taxon>
        <taxon>Myxococcota</taxon>
        <taxon>Polyangia</taxon>
        <taxon>Polyangiales</taxon>
        <taxon>Labilitrichaceae</taxon>
        <taxon>Labilithrix</taxon>
    </lineage>
</organism>
<dbReference type="PROSITE" id="PS50006">
    <property type="entry name" value="FHA_DOMAIN"/>
    <property type="match status" value="1"/>
</dbReference>
<evidence type="ECO:0000256" key="4">
    <source>
        <dbReference type="SAM" id="MobiDB-lite"/>
    </source>
</evidence>
<evidence type="ECO:0000259" key="5">
    <source>
        <dbReference type="PROSITE" id="PS50006"/>
    </source>
</evidence>
<reference evidence="7 8" key="1">
    <citation type="submission" date="2015-08" db="EMBL/GenBank/DDBJ databases">
        <authorList>
            <person name="Babu N.S."/>
            <person name="Beckwith C.J."/>
            <person name="Beseler K.G."/>
            <person name="Brison A."/>
            <person name="Carone J.V."/>
            <person name="Caskin T.P."/>
            <person name="Diamond M."/>
            <person name="Durham M.E."/>
            <person name="Foxe J.M."/>
            <person name="Go M."/>
            <person name="Henderson B.A."/>
            <person name="Jones I.B."/>
            <person name="McGettigan J.A."/>
            <person name="Micheletti S.J."/>
            <person name="Nasrallah M.E."/>
            <person name="Ortiz D."/>
            <person name="Piller C.R."/>
            <person name="Privatt S.R."/>
            <person name="Schneider S.L."/>
            <person name="Sharp S."/>
            <person name="Smith T.C."/>
            <person name="Stanton J.D."/>
            <person name="Ullery H.E."/>
            <person name="Wilson R.J."/>
            <person name="Serrano M.G."/>
            <person name="Buck G."/>
            <person name="Lee V."/>
            <person name="Wang Y."/>
            <person name="Carvalho R."/>
            <person name="Voegtly L."/>
            <person name="Shi R."/>
            <person name="Duckworth R."/>
            <person name="Johnson A."/>
            <person name="Loviza R."/>
            <person name="Walstead R."/>
            <person name="Shah Z."/>
            <person name="Kiflezghi M."/>
            <person name="Wade K."/>
            <person name="Ball S.L."/>
            <person name="Bradley K.W."/>
            <person name="Asai D.J."/>
            <person name="Bowman C.A."/>
            <person name="Russell D.A."/>
            <person name="Pope W.H."/>
            <person name="Jacobs-Sera D."/>
            <person name="Hendrix R.W."/>
            <person name="Hatfull G.F."/>
        </authorList>
    </citation>
    <scope>NUCLEOTIDE SEQUENCE [LARGE SCALE GENOMIC DNA]</scope>
    <source>
        <strain evidence="7 8">DSM 27648</strain>
    </source>
</reference>
<sequence length="474" mass="53013">MSEETRIQPQELPPTQRSQPRLDWTDRAGHHFRVLEGRVLVGSSESSGIVIQDDTVSRLHAELEVRSDGLWIRDLGSRNGTFVEGMRVSGALVPEHGRIRLGMTDLLVDYGANQPREVELWPSTTFNKLVGASLVMRELFASIHRLRSSDAPVLIQGETGTGKELVARAIHDTSARSGKPFVVVDCAALPDSLLDSELFGHARGSFTGALGDRAGAIEAAEGGTVFLDEIGELPLTMQPKLLRALEQKTIRRLGETQHRKVDVRFLSATHRDLLRMVNAGAFREDLYFRLCVIPIDVPPLREREEDIEPLINNFLAQAADTRRFSPQILRTLMNFPWRGNVRELRNFVERARALGPDEALAIMGGGSITRGTSRSRSILPSLVEEGSIPPPPLAPHDLLSSPVPSESARPAPVSDTREVFRRSYRDFREAWIEQGEREYVRELLVRHNRNVAAAAKDAEVDRTHIYRLIRKHTL</sequence>
<dbReference type="PROSITE" id="PS00676">
    <property type="entry name" value="SIGMA54_INTERACT_2"/>
    <property type="match status" value="1"/>
</dbReference>
<dbReference type="InterPro" id="IPR002078">
    <property type="entry name" value="Sigma_54_int"/>
</dbReference>
<feature type="domain" description="Sigma-54 factor interaction" evidence="6">
    <location>
        <begin position="129"/>
        <end position="353"/>
    </location>
</feature>
<evidence type="ECO:0000256" key="1">
    <source>
        <dbReference type="ARBA" id="ARBA00022741"/>
    </source>
</evidence>
<evidence type="ECO:0000256" key="3">
    <source>
        <dbReference type="ARBA" id="ARBA00023125"/>
    </source>
</evidence>
<protein>
    <submittedName>
        <fullName evidence="7">Response regulator of zinc sigma-54-dependent two-component system</fullName>
    </submittedName>
</protein>
<keyword evidence="1" id="KW-0547">Nucleotide-binding</keyword>
<dbReference type="STRING" id="1391654.AKJ09_10442"/>
<dbReference type="Pfam" id="PF16697">
    <property type="entry name" value="Yop-YscD_cpl"/>
    <property type="match status" value="1"/>
</dbReference>
<dbReference type="SUPFAM" id="SSF49879">
    <property type="entry name" value="SMAD/FHA domain"/>
    <property type="match status" value="1"/>
</dbReference>
<feature type="region of interest" description="Disordered" evidence="4">
    <location>
        <begin position="382"/>
        <end position="415"/>
    </location>
</feature>
<dbReference type="SMART" id="SM00240">
    <property type="entry name" value="FHA"/>
    <property type="match status" value="1"/>
</dbReference>
<gene>
    <name evidence="7" type="ORF">AKJ09_10442</name>
</gene>
<name>A0A0K1QDE7_9BACT</name>
<dbReference type="InterPro" id="IPR027417">
    <property type="entry name" value="P-loop_NTPase"/>
</dbReference>
<proteinExistence type="predicted"/>
<dbReference type="InterPro" id="IPR032030">
    <property type="entry name" value="YscD_cytoplasmic_dom"/>
</dbReference>
<dbReference type="InterPro" id="IPR058031">
    <property type="entry name" value="AAA_lid_NorR"/>
</dbReference>
<dbReference type="PANTHER" id="PTHR32071:SF117">
    <property type="entry name" value="PTS-DEPENDENT DIHYDROXYACETONE KINASE OPERON REGULATORY PROTEIN-RELATED"/>
    <property type="match status" value="1"/>
</dbReference>
<feature type="domain" description="FHA" evidence="5">
    <location>
        <begin position="39"/>
        <end position="88"/>
    </location>
</feature>
<dbReference type="InterPro" id="IPR025662">
    <property type="entry name" value="Sigma_54_int_dom_ATP-bd_1"/>
</dbReference>
<dbReference type="Pfam" id="PF00158">
    <property type="entry name" value="Sigma54_activat"/>
    <property type="match status" value="1"/>
</dbReference>
<dbReference type="CDD" id="cd00060">
    <property type="entry name" value="FHA"/>
    <property type="match status" value="1"/>
</dbReference>
<dbReference type="FunFam" id="3.40.50.300:FF:000006">
    <property type="entry name" value="DNA-binding transcriptional regulator NtrC"/>
    <property type="match status" value="1"/>
</dbReference>
<evidence type="ECO:0000313" key="8">
    <source>
        <dbReference type="Proteomes" id="UP000064967"/>
    </source>
</evidence>
<dbReference type="Pfam" id="PF25601">
    <property type="entry name" value="AAA_lid_14"/>
    <property type="match status" value="1"/>
</dbReference>
<dbReference type="Gene3D" id="3.40.50.300">
    <property type="entry name" value="P-loop containing nucleotide triphosphate hydrolases"/>
    <property type="match status" value="1"/>
</dbReference>
<dbReference type="PANTHER" id="PTHR32071">
    <property type="entry name" value="TRANSCRIPTIONAL REGULATORY PROTEIN"/>
    <property type="match status" value="1"/>
</dbReference>
<dbReference type="InterPro" id="IPR025943">
    <property type="entry name" value="Sigma_54_int_dom_ATP-bd_2"/>
</dbReference>
<dbReference type="InterPro" id="IPR003593">
    <property type="entry name" value="AAA+_ATPase"/>
</dbReference>
<dbReference type="GO" id="GO:0005524">
    <property type="term" value="F:ATP binding"/>
    <property type="evidence" value="ECO:0007669"/>
    <property type="project" value="UniProtKB-KW"/>
</dbReference>